<dbReference type="KEGG" id="crw:CROST_012120"/>
<keyword evidence="1 3" id="KW-0596">Phosphopantetheine</keyword>
<comment type="pathway">
    <text evidence="3">Lipid metabolism; fatty acid biosynthesis.</text>
</comment>
<organism evidence="4 5">
    <name type="scientific">Clostridium felsineum</name>
    <dbReference type="NCBI Taxonomy" id="36839"/>
    <lineage>
        <taxon>Bacteria</taxon>
        <taxon>Bacillati</taxon>
        <taxon>Bacillota</taxon>
        <taxon>Clostridia</taxon>
        <taxon>Eubacteriales</taxon>
        <taxon>Clostridiaceae</taxon>
        <taxon>Clostridium</taxon>
    </lineage>
</organism>
<dbReference type="InterPro" id="IPR009081">
    <property type="entry name" value="PP-bd_ACP"/>
</dbReference>
<dbReference type="GO" id="GO:0005737">
    <property type="term" value="C:cytoplasm"/>
    <property type="evidence" value="ECO:0007669"/>
    <property type="project" value="UniProtKB-SubCell"/>
</dbReference>
<accession>A0A1S8LR09</accession>
<dbReference type="InterPro" id="IPR003231">
    <property type="entry name" value="ACP"/>
</dbReference>
<evidence type="ECO:0000313" key="5">
    <source>
        <dbReference type="Proteomes" id="UP000190951"/>
    </source>
</evidence>
<keyword evidence="3" id="KW-0963">Cytoplasm</keyword>
<keyword evidence="3" id="KW-0443">Lipid metabolism</keyword>
<comment type="PTM">
    <text evidence="3">4'-phosphopantetheine is transferred from CoA to a specific serine of apo-ACP by AcpS. This modification is essential for activity because fatty acids are bound in thioester linkage to the sulfhydryl of the prosthetic group.</text>
</comment>
<dbReference type="GO" id="GO:0000036">
    <property type="term" value="F:acyl carrier activity"/>
    <property type="evidence" value="ECO:0007669"/>
    <property type="project" value="UniProtKB-UniRule"/>
</dbReference>
<keyword evidence="3" id="KW-0276">Fatty acid metabolism</keyword>
<dbReference type="Pfam" id="PF00550">
    <property type="entry name" value="PP-binding"/>
    <property type="match status" value="1"/>
</dbReference>
<dbReference type="HAMAP" id="MF_01217">
    <property type="entry name" value="Acyl_carrier"/>
    <property type="match status" value="1"/>
</dbReference>
<keyword evidence="3" id="KW-0275">Fatty acid biosynthesis</keyword>
<dbReference type="AlphaFoldDB" id="A0A1S8LR09"/>
<dbReference type="SUPFAM" id="SSF47336">
    <property type="entry name" value="ACP-like"/>
    <property type="match status" value="1"/>
</dbReference>
<dbReference type="InterPro" id="IPR036736">
    <property type="entry name" value="ACP-like_sf"/>
</dbReference>
<protein>
    <recommendedName>
        <fullName evidence="3">Acyl carrier protein</fullName>
        <shortName evidence="3">ACP</shortName>
    </recommendedName>
</protein>
<comment type="similarity">
    <text evidence="3">Belongs to the acyl carrier protein (ACP) family.</text>
</comment>
<evidence type="ECO:0000313" key="4">
    <source>
        <dbReference type="EMBL" id="URZ10502.1"/>
    </source>
</evidence>
<comment type="function">
    <text evidence="3">Carrier of the growing fatty acid chain in fatty acid biosynthesis.</text>
</comment>
<comment type="subcellular location">
    <subcellularLocation>
        <location evidence="3">Cytoplasm</location>
    </subcellularLocation>
</comment>
<dbReference type="PROSITE" id="PS50075">
    <property type="entry name" value="CARRIER"/>
    <property type="match status" value="1"/>
</dbReference>
<proteinExistence type="inferred from homology"/>
<dbReference type="Proteomes" id="UP000190951">
    <property type="component" value="Chromosome"/>
</dbReference>
<gene>
    <name evidence="4" type="primary">acpP_1</name>
    <name evidence="3" type="synonym">acpP</name>
    <name evidence="4" type="ORF">CROST_012120</name>
</gene>
<keyword evidence="2 3" id="KW-0597">Phosphoprotein</keyword>
<dbReference type="RefSeq" id="WP_139355697.1">
    <property type="nucleotide sequence ID" value="NZ_CP096983.1"/>
</dbReference>
<feature type="modified residue" description="O-(pantetheine 4'-phosphoryl)serine" evidence="3">
    <location>
        <position position="52"/>
    </location>
</feature>
<evidence type="ECO:0000256" key="2">
    <source>
        <dbReference type="ARBA" id="ARBA00022553"/>
    </source>
</evidence>
<evidence type="ECO:0000256" key="3">
    <source>
        <dbReference type="HAMAP-Rule" id="MF_01217"/>
    </source>
</evidence>
<evidence type="ECO:0000256" key="1">
    <source>
        <dbReference type="ARBA" id="ARBA00022450"/>
    </source>
</evidence>
<reference evidence="4 5" key="1">
    <citation type="submission" date="2022-04" db="EMBL/GenBank/DDBJ databases">
        <title>Genome sequence of C. roseum typestrain.</title>
        <authorList>
            <person name="Poehlein A."/>
            <person name="Schoch T."/>
            <person name="Duerre P."/>
            <person name="Daniel R."/>
        </authorList>
    </citation>
    <scope>NUCLEOTIDE SEQUENCE [LARGE SCALE GENOMIC DNA]</scope>
    <source>
        <strain evidence="4 5">DSM 7320</strain>
    </source>
</reference>
<name>A0A1S8LR09_9CLOT</name>
<sequence>MKREQIQEKAKTRIELCEKIKQVIVDQLALDIEPTVITDDQPLFGRGLELDSVDALELVVGIDAEFDVSISDDNIGVFSSVNKIADYIEEKQEED</sequence>
<dbReference type="EMBL" id="CP096983">
    <property type="protein sequence ID" value="URZ10502.1"/>
    <property type="molecule type" value="Genomic_DNA"/>
</dbReference>
<keyword evidence="5" id="KW-1185">Reference proteome</keyword>
<dbReference type="STRING" id="84029.CROST_42290"/>
<dbReference type="Gene3D" id="1.10.1200.10">
    <property type="entry name" value="ACP-like"/>
    <property type="match status" value="1"/>
</dbReference>
<keyword evidence="3" id="KW-0444">Lipid biosynthesis</keyword>